<feature type="domain" description="Ppx/GppA phosphatase N-terminal" evidence="2">
    <location>
        <begin position="31"/>
        <end position="301"/>
    </location>
</feature>
<keyword evidence="3" id="KW-0378">Hydrolase</keyword>
<evidence type="ECO:0000256" key="1">
    <source>
        <dbReference type="ARBA" id="ARBA00007125"/>
    </source>
</evidence>
<name>A0A840NBQ7_9PSEU</name>
<protein>
    <submittedName>
        <fullName evidence="3">Exopolyphosphatase/guanosine-5'-triphosphate, 3'-diphosphate pyrophosphatase</fullName>
        <ecNumber evidence="3">3.6.1.11</ecNumber>
        <ecNumber evidence="3">3.6.1.40</ecNumber>
    </submittedName>
</protein>
<comment type="similarity">
    <text evidence="1">Belongs to the GppA/Ppx family.</text>
</comment>
<dbReference type="Pfam" id="PF02541">
    <property type="entry name" value="Ppx-GppA"/>
    <property type="match status" value="1"/>
</dbReference>
<dbReference type="SUPFAM" id="SSF53067">
    <property type="entry name" value="Actin-like ATPase domain"/>
    <property type="match status" value="2"/>
</dbReference>
<evidence type="ECO:0000313" key="4">
    <source>
        <dbReference type="Proteomes" id="UP000580474"/>
    </source>
</evidence>
<dbReference type="PANTHER" id="PTHR30005">
    <property type="entry name" value="EXOPOLYPHOSPHATASE"/>
    <property type="match status" value="1"/>
</dbReference>
<sequence length="326" mass="35010">MRLGLLDIGSTAARLELVDLDRGRLPRASWSHKARTRLAEHTRADGSVTEQGMARAVRAVEDCMSAVGSELSGPLVAFGTAAVRDAANGAELRDRLSAAAGTRIGSMTPHAEAALCYHAARRWHGQCGTPLTTVDIGGGTAEVATGSGQIPEQVVSLPMGAARLTREYLPTDPPPAEQVEALRAAVERIALPALTPFRKLDLGQPVAQSKVLRQLAVLAASSDERLVRHPDHLARENLKRWIPRLAALGQAERAKLPGVSRSRARRILAGAVAADALLRAIGVDELDLCPWGLREGLVFRFVEVYEQAGRRARADAIRELTDEMFA</sequence>
<dbReference type="InterPro" id="IPR043129">
    <property type="entry name" value="ATPase_NBD"/>
</dbReference>
<dbReference type="Proteomes" id="UP000580474">
    <property type="component" value="Unassembled WGS sequence"/>
</dbReference>
<dbReference type="AlphaFoldDB" id="A0A840NBQ7"/>
<dbReference type="EMBL" id="JACHIV010000001">
    <property type="protein sequence ID" value="MBB5068351.1"/>
    <property type="molecule type" value="Genomic_DNA"/>
</dbReference>
<dbReference type="PANTHER" id="PTHR30005:SF0">
    <property type="entry name" value="RETROGRADE REGULATION PROTEIN 2"/>
    <property type="match status" value="1"/>
</dbReference>
<dbReference type="GO" id="GO:0004309">
    <property type="term" value="F:exopolyphosphatase activity"/>
    <property type="evidence" value="ECO:0007669"/>
    <property type="project" value="UniProtKB-EC"/>
</dbReference>
<dbReference type="Gene3D" id="3.30.420.40">
    <property type="match status" value="1"/>
</dbReference>
<evidence type="ECO:0000313" key="3">
    <source>
        <dbReference type="EMBL" id="MBB5068351.1"/>
    </source>
</evidence>
<organism evidence="3 4">
    <name type="scientific">Saccharopolyspora gloriosae</name>
    <dbReference type="NCBI Taxonomy" id="455344"/>
    <lineage>
        <taxon>Bacteria</taxon>
        <taxon>Bacillati</taxon>
        <taxon>Actinomycetota</taxon>
        <taxon>Actinomycetes</taxon>
        <taxon>Pseudonocardiales</taxon>
        <taxon>Pseudonocardiaceae</taxon>
        <taxon>Saccharopolyspora</taxon>
    </lineage>
</organism>
<gene>
    <name evidence="3" type="ORF">BJ969_001439</name>
</gene>
<dbReference type="InterPro" id="IPR003695">
    <property type="entry name" value="Ppx_GppA_N"/>
</dbReference>
<dbReference type="GO" id="GO:0008894">
    <property type="term" value="F:guanosine-5'-triphosphate,3'-diphosphate diphosphatase activity"/>
    <property type="evidence" value="ECO:0007669"/>
    <property type="project" value="UniProtKB-EC"/>
</dbReference>
<evidence type="ECO:0000259" key="2">
    <source>
        <dbReference type="Pfam" id="PF02541"/>
    </source>
</evidence>
<dbReference type="EC" id="3.6.1.11" evidence="3"/>
<comment type="caution">
    <text evidence="3">The sequence shown here is derived from an EMBL/GenBank/DDBJ whole genome shotgun (WGS) entry which is preliminary data.</text>
</comment>
<dbReference type="RefSeq" id="WP_184478050.1">
    <property type="nucleotide sequence ID" value="NZ_JACHIV010000001.1"/>
</dbReference>
<dbReference type="InterPro" id="IPR050273">
    <property type="entry name" value="GppA/Ppx_hydrolase"/>
</dbReference>
<proteinExistence type="inferred from homology"/>
<keyword evidence="4" id="KW-1185">Reference proteome</keyword>
<dbReference type="EC" id="3.6.1.40" evidence="3"/>
<dbReference type="Gene3D" id="3.30.420.150">
    <property type="entry name" value="Exopolyphosphatase. Domain 2"/>
    <property type="match status" value="1"/>
</dbReference>
<reference evidence="3 4" key="1">
    <citation type="submission" date="2020-08" db="EMBL/GenBank/DDBJ databases">
        <title>Sequencing the genomes of 1000 actinobacteria strains.</title>
        <authorList>
            <person name="Klenk H.-P."/>
        </authorList>
    </citation>
    <scope>NUCLEOTIDE SEQUENCE [LARGE SCALE GENOMIC DNA]</scope>
    <source>
        <strain evidence="3 4">DSM 45582</strain>
    </source>
</reference>
<accession>A0A840NBQ7</accession>